<dbReference type="Pfam" id="PF04027">
    <property type="entry name" value="DUF371"/>
    <property type="match status" value="1"/>
</dbReference>
<proteinExistence type="predicted"/>
<dbReference type="AlphaFoldDB" id="A0A0F9HSX6"/>
<evidence type="ECO:0000313" key="1">
    <source>
        <dbReference type="EMBL" id="KKM18232.1"/>
    </source>
</evidence>
<dbReference type="PANTHER" id="PTHR40696">
    <property type="entry name" value="DUF371 FAMILY PROTEIN"/>
    <property type="match status" value="1"/>
</dbReference>
<dbReference type="PANTHER" id="PTHR40696:SF1">
    <property type="entry name" value="DUF371 DOMAIN-CONTAINING PROTEIN"/>
    <property type="match status" value="1"/>
</dbReference>
<reference evidence="1" key="1">
    <citation type="journal article" date="2015" name="Nature">
        <title>Complex archaea that bridge the gap between prokaryotes and eukaryotes.</title>
        <authorList>
            <person name="Spang A."/>
            <person name="Saw J.H."/>
            <person name="Jorgensen S.L."/>
            <person name="Zaremba-Niedzwiedzka K."/>
            <person name="Martijn J."/>
            <person name="Lind A.E."/>
            <person name="van Eijk R."/>
            <person name="Schleper C."/>
            <person name="Guy L."/>
            <person name="Ettema T.J."/>
        </authorList>
    </citation>
    <scope>NUCLEOTIDE SEQUENCE</scope>
</reference>
<accession>A0A0F9HSX6</accession>
<dbReference type="InterPro" id="IPR023131">
    <property type="entry name" value="Mth639-like_dom_sf"/>
</dbReference>
<dbReference type="Gene3D" id="2.60.120.630">
    <property type="entry name" value="mth639 domain like"/>
    <property type="match status" value="1"/>
</dbReference>
<comment type="caution">
    <text evidence="1">The sequence shown here is derived from an EMBL/GenBank/DDBJ whole genome shotgun (WGS) entry which is preliminary data.</text>
</comment>
<protein>
    <recommendedName>
        <fullName evidence="2">DUF371 domain-containing protein</fullName>
    </recommendedName>
</protein>
<dbReference type="InterPro" id="IPR007171">
    <property type="entry name" value="DUF371"/>
</dbReference>
<evidence type="ECO:0008006" key="2">
    <source>
        <dbReference type="Google" id="ProtNLM"/>
    </source>
</evidence>
<name>A0A0F9HSX6_9ZZZZ</name>
<gene>
    <name evidence="1" type="ORF">LCGC14_1667760</name>
</gene>
<sequence>MKFSEKINAYGHENVLGTHNATIEITKNKNLTVKGDCIIGINASKSCNDLSPYLKKIIKSGKKFKIMLKVENLEDSFYGFGSRKLKLLDKEDIVFRKSKFICNRTVLINCTKSAREINRDLIERLHIPTKKLSIIFEVIEINENQL</sequence>
<dbReference type="EMBL" id="LAZR01014265">
    <property type="protein sequence ID" value="KKM18232.1"/>
    <property type="molecule type" value="Genomic_DNA"/>
</dbReference>
<organism evidence="1">
    <name type="scientific">marine sediment metagenome</name>
    <dbReference type="NCBI Taxonomy" id="412755"/>
    <lineage>
        <taxon>unclassified sequences</taxon>
        <taxon>metagenomes</taxon>
        <taxon>ecological metagenomes</taxon>
    </lineage>
</organism>